<evidence type="ECO:0000259" key="2">
    <source>
        <dbReference type="Pfam" id="PF01935"/>
    </source>
</evidence>
<dbReference type="Pfam" id="PF01935">
    <property type="entry name" value="DUF87"/>
    <property type="match status" value="1"/>
</dbReference>
<evidence type="ECO:0000259" key="3">
    <source>
        <dbReference type="Pfam" id="PF26449"/>
    </source>
</evidence>
<evidence type="ECO:0000256" key="1">
    <source>
        <dbReference type="SAM" id="Phobius"/>
    </source>
</evidence>
<dbReference type="InterPro" id="IPR002789">
    <property type="entry name" value="HerA_central"/>
</dbReference>
<reference evidence="4 5" key="1">
    <citation type="journal article" date="2015" name="Nature">
        <title>rRNA introns, odd ribosomes, and small enigmatic genomes across a large radiation of phyla.</title>
        <authorList>
            <person name="Brown C.T."/>
            <person name="Hug L.A."/>
            <person name="Thomas B.C."/>
            <person name="Sharon I."/>
            <person name="Castelle C.J."/>
            <person name="Singh A."/>
            <person name="Wilkins M.J."/>
            <person name="Williams K.H."/>
            <person name="Banfield J.F."/>
        </authorList>
    </citation>
    <scope>NUCLEOTIDE SEQUENCE [LARGE SCALE GENOMIC DNA]</scope>
</reference>
<accession>A0A0G1CA18</accession>
<feature type="transmembrane region" description="Helical" evidence="1">
    <location>
        <begin position="6"/>
        <end position="26"/>
    </location>
</feature>
<keyword evidence="1" id="KW-0812">Transmembrane</keyword>
<dbReference type="Gene3D" id="3.40.50.300">
    <property type="entry name" value="P-loop containing nucleotide triphosphate hydrolases"/>
    <property type="match status" value="2"/>
</dbReference>
<dbReference type="InterPro" id="IPR051162">
    <property type="entry name" value="T4SS_component"/>
</dbReference>
<dbReference type="InterPro" id="IPR027417">
    <property type="entry name" value="P-loop_NTPase"/>
</dbReference>
<organism evidence="4 5">
    <name type="scientific">Candidatus Wolfebacteria bacterium GW2011_GWC1_43_10</name>
    <dbReference type="NCBI Taxonomy" id="1619011"/>
    <lineage>
        <taxon>Bacteria</taxon>
        <taxon>Candidatus Wolfeibacteriota</taxon>
    </lineage>
</organism>
<dbReference type="InterPro" id="IPR058441">
    <property type="entry name" value="DUF8128"/>
</dbReference>
<proteinExistence type="predicted"/>
<evidence type="ECO:0000313" key="4">
    <source>
        <dbReference type="EMBL" id="KKS82254.1"/>
    </source>
</evidence>
<sequence length="789" mass="89201">MDNFLITAAVVFTVVLALAVFIYGTISYRRERLKKSLNLKLLLVRLPQPETSKDRLGASGFKEEINLSEQLFSIFASLKDGAVFEAAVHHVGEEINFYLAVPEKDVSFVSRQIEGLFKDAQIELAVEYNIFQPKGANAGFYLKQDNHYALMLRTYLESEVDTFSPILSGLSRINEVGEGAAIQLIIKPAPDSYKKTIFGMINHLRKGESFQKVAAKNMINLKEIGGVINPQEKKEGQPSIVDQESIKALEKKVSKPLLKINYRVVASSMSQYQTDSITEGITGSFSQFEAPLKNKIKIIKAKNFKKFAFQFSFREFDESQSMILNTEELAGIFHLPSSSTISSRVKWLKSREAMPPANLPEEGTKIGESVFNGIVKPVYITEDDRRRHVYIVGQTGTGKTALITNMALDDIQEGKGVAVMDPHGELAEKLLSLIPPERAEDVIYFDPGNVKKPVGLNMLEYDFDKPEQKTFIVNEMLGIFDKLYDLKTTGGPMFEQYMRNALLLLMEDAPNEPATLMEIPRIFSDDEFRRRKLARIANPILIDFWTKEAIRVGGEASLSNMTPYITSKFNNFIANDYMRPIIGQVKSSFNFRKVMDEGKILLINLAKGRVGEINANLLGMIIVGKIMMAAFSRIDMPDKERRDFNLYIDEFQNFTTDSIASILAEARKFRLNLVVANQYIKQLTEKIRDAVFGNVGSLITFRVGADDAEYLVKQYEPDFSQNDLINLDNLKACVKILIRGQTARPFNIRTPLYPPSDIRVAERLRELSFSKYGAERQTVESKILQRLRS</sequence>
<dbReference type="PANTHER" id="PTHR30121">
    <property type="entry name" value="UNCHARACTERIZED PROTEIN YJGR-RELATED"/>
    <property type="match status" value="1"/>
</dbReference>
<protein>
    <submittedName>
        <fullName evidence="4">Uncharacterized protein</fullName>
    </submittedName>
</protein>
<feature type="domain" description="DUF8128" evidence="3">
    <location>
        <begin position="90"/>
        <end position="347"/>
    </location>
</feature>
<gene>
    <name evidence="4" type="ORF">UV58_C0011G0008</name>
</gene>
<dbReference type="SUPFAM" id="SSF52540">
    <property type="entry name" value="P-loop containing nucleoside triphosphate hydrolases"/>
    <property type="match status" value="1"/>
</dbReference>
<dbReference type="EMBL" id="LCFA01000011">
    <property type="protein sequence ID" value="KKS82254.1"/>
    <property type="molecule type" value="Genomic_DNA"/>
</dbReference>
<dbReference type="Proteomes" id="UP000034810">
    <property type="component" value="Unassembled WGS sequence"/>
</dbReference>
<comment type="caution">
    <text evidence="4">The sequence shown here is derived from an EMBL/GenBank/DDBJ whole genome shotgun (WGS) entry which is preliminary data.</text>
</comment>
<dbReference type="AlphaFoldDB" id="A0A0G1CA18"/>
<evidence type="ECO:0000313" key="5">
    <source>
        <dbReference type="Proteomes" id="UP000034810"/>
    </source>
</evidence>
<dbReference type="Pfam" id="PF26449">
    <property type="entry name" value="DUF8128"/>
    <property type="match status" value="1"/>
</dbReference>
<name>A0A0G1CA18_9BACT</name>
<keyword evidence="1" id="KW-1133">Transmembrane helix</keyword>
<keyword evidence="1" id="KW-0472">Membrane</keyword>
<dbReference type="PANTHER" id="PTHR30121:SF6">
    <property type="entry name" value="SLR6007 PROTEIN"/>
    <property type="match status" value="1"/>
</dbReference>
<feature type="domain" description="Helicase HerA central" evidence="2">
    <location>
        <begin position="377"/>
        <end position="458"/>
    </location>
</feature>